<dbReference type="eggNOG" id="KOG3656">
    <property type="taxonomic scope" value="Eukaryota"/>
</dbReference>
<gene>
    <name evidence="12" type="primary">20213602</name>
    <name evidence="11" type="ORF">HELRODRAFT_64159</name>
</gene>
<dbReference type="GO" id="GO:0005886">
    <property type="term" value="C:plasma membrane"/>
    <property type="evidence" value="ECO:0000318"/>
    <property type="project" value="GO_Central"/>
</dbReference>
<keyword evidence="4 9" id="KW-1133">Transmembrane helix</keyword>
<keyword evidence="13" id="KW-1185">Reference proteome</keyword>
<name>T1FXQ4_HELRO</name>
<feature type="transmembrane region" description="Helical" evidence="9">
    <location>
        <begin position="205"/>
        <end position="225"/>
    </location>
</feature>
<evidence type="ECO:0000256" key="8">
    <source>
        <dbReference type="ARBA" id="ARBA00023224"/>
    </source>
</evidence>
<feature type="domain" description="G-protein coupled receptors family 1 profile" evidence="10">
    <location>
        <begin position="108"/>
        <end position="367"/>
    </location>
</feature>
<keyword evidence="6 9" id="KW-0472">Membrane</keyword>
<evidence type="ECO:0000256" key="6">
    <source>
        <dbReference type="ARBA" id="ARBA00023136"/>
    </source>
</evidence>
<dbReference type="EMBL" id="AMQM01000413">
    <property type="status" value="NOT_ANNOTATED_CDS"/>
    <property type="molecule type" value="Genomic_DNA"/>
</dbReference>
<keyword evidence="7" id="KW-0675">Receptor</keyword>
<dbReference type="HOGENOM" id="CLU_009579_6_1_1"/>
<dbReference type="PRINTS" id="PR00237">
    <property type="entry name" value="GPCRRHODOPSN"/>
</dbReference>
<dbReference type="Proteomes" id="UP000015101">
    <property type="component" value="Unassembled WGS sequence"/>
</dbReference>
<dbReference type="FunCoup" id="T1FXQ4">
    <property type="interactions" value="45"/>
</dbReference>
<evidence type="ECO:0000256" key="4">
    <source>
        <dbReference type="ARBA" id="ARBA00022989"/>
    </source>
</evidence>
<dbReference type="PRINTS" id="PR01012">
    <property type="entry name" value="NRPEPTIDEYR"/>
</dbReference>
<dbReference type="EMBL" id="KB096324">
    <property type="protein sequence ID" value="ESO05834.1"/>
    <property type="molecule type" value="Genomic_DNA"/>
</dbReference>
<dbReference type="GO" id="GO:0042923">
    <property type="term" value="F:neuropeptide binding"/>
    <property type="evidence" value="ECO:0000318"/>
    <property type="project" value="GO_Central"/>
</dbReference>
<feature type="transmembrane region" description="Helical" evidence="9">
    <location>
        <begin position="345"/>
        <end position="366"/>
    </location>
</feature>
<feature type="transmembrane region" description="Helical" evidence="9">
    <location>
        <begin position="92"/>
        <end position="117"/>
    </location>
</feature>
<feature type="transmembrane region" description="Helical" evidence="9">
    <location>
        <begin position="173"/>
        <end position="193"/>
    </location>
</feature>
<dbReference type="EnsemblMetazoa" id="HelroT64159">
    <property type="protein sequence ID" value="HelroP64159"/>
    <property type="gene ID" value="HelroG64159"/>
</dbReference>
<feature type="transmembrane region" description="Helical" evidence="9">
    <location>
        <begin position="129"/>
        <end position="153"/>
    </location>
</feature>
<dbReference type="CTD" id="20213602"/>
<dbReference type="AlphaFoldDB" id="T1FXQ4"/>
<dbReference type="PANTHER" id="PTHR24235">
    <property type="entry name" value="NEUROPEPTIDE Y RECEPTOR"/>
    <property type="match status" value="1"/>
</dbReference>
<evidence type="ECO:0000256" key="9">
    <source>
        <dbReference type="SAM" id="Phobius"/>
    </source>
</evidence>
<proteinExistence type="inferred from homology"/>
<feature type="transmembrane region" description="Helical" evidence="9">
    <location>
        <begin position="312"/>
        <end position="333"/>
    </location>
</feature>
<reference evidence="11 13" key="2">
    <citation type="journal article" date="2013" name="Nature">
        <title>Insights into bilaterian evolution from three spiralian genomes.</title>
        <authorList>
            <person name="Simakov O."/>
            <person name="Marletaz F."/>
            <person name="Cho S.J."/>
            <person name="Edsinger-Gonzales E."/>
            <person name="Havlak P."/>
            <person name="Hellsten U."/>
            <person name="Kuo D.H."/>
            <person name="Larsson T."/>
            <person name="Lv J."/>
            <person name="Arendt D."/>
            <person name="Savage R."/>
            <person name="Osoegawa K."/>
            <person name="de Jong P."/>
            <person name="Grimwood J."/>
            <person name="Chapman J.A."/>
            <person name="Shapiro H."/>
            <person name="Aerts A."/>
            <person name="Otillar R.P."/>
            <person name="Terry A.Y."/>
            <person name="Boore J.L."/>
            <person name="Grigoriev I.V."/>
            <person name="Lindberg D.R."/>
            <person name="Seaver E.C."/>
            <person name="Weisblat D.A."/>
            <person name="Putnam N.H."/>
            <person name="Rokhsar D.S."/>
        </authorList>
    </citation>
    <scope>NUCLEOTIDE SEQUENCE</scope>
</reference>
<dbReference type="RefSeq" id="XP_009015202.1">
    <property type="nucleotide sequence ID" value="XM_009016954.1"/>
</dbReference>
<dbReference type="PANTHER" id="PTHR24235:SF29">
    <property type="entry name" value="GH23382P"/>
    <property type="match status" value="1"/>
</dbReference>
<protein>
    <recommendedName>
        <fullName evidence="10">G-protein coupled receptors family 1 profile domain-containing protein</fullName>
    </recommendedName>
</protein>
<dbReference type="OrthoDB" id="9046662at2759"/>
<dbReference type="GO" id="GO:0043005">
    <property type="term" value="C:neuron projection"/>
    <property type="evidence" value="ECO:0000318"/>
    <property type="project" value="GO_Central"/>
</dbReference>
<evidence type="ECO:0000256" key="5">
    <source>
        <dbReference type="ARBA" id="ARBA00023040"/>
    </source>
</evidence>
<evidence type="ECO:0000256" key="3">
    <source>
        <dbReference type="ARBA" id="ARBA00022692"/>
    </source>
</evidence>
<evidence type="ECO:0000313" key="12">
    <source>
        <dbReference type="EnsemblMetazoa" id="HelroP64159"/>
    </source>
</evidence>
<dbReference type="GeneID" id="20213602"/>
<dbReference type="Gene3D" id="1.20.1070.10">
    <property type="entry name" value="Rhodopsin 7-helix transmembrane proteins"/>
    <property type="match status" value="1"/>
</dbReference>
<dbReference type="KEGG" id="hro:HELRODRAFT_64159"/>
<evidence type="ECO:0000256" key="1">
    <source>
        <dbReference type="ARBA" id="ARBA00004141"/>
    </source>
</evidence>
<dbReference type="InterPro" id="IPR000611">
    <property type="entry name" value="NPY_rcpt"/>
</dbReference>
<dbReference type="OMA" id="DRKRRTN"/>
<dbReference type="GO" id="GO:0008188">
    <property type="term" value="F:neuropeptide receptor activity"/>
    <property type="evidence" value="ECO:0000318"/>
    <property type="project" value="GO_Central"/>
</dbReference>
<organism evidence="12 13">
    <name type="scientific">Helobdella robusta</name>
    <name type="common">Californian leech</name>
    <dbReference type="NCBI Taxonomy" id="6412"/>
    <lineage>
        <taxon>Eukaryota</taxon>
        <taxon>Metazoa</taxon>
        <taxon>Spiralia</taxon>
        <taxon>Lophotrochozoa</taxon>
        <taxon>Annelida</taxon>
        <taxon>Clitellata</taxon>
        <taxon>Hirudinea</taxon>
        <taxon>Rhynchobdellida</taxon>
        <taxon>Glossiphoniidae</taxon>
        <taxon>Helobdella</taxon>
    </lineage>
</organism>
<comment type="similarity">
    <text evidence="2">Belongs to the G-protein coupled receptor 1 family.</text>
</comment>
<dbReference type="SMART" id="SM01381">
    <property type="entry name" value="7TM_GPCR_Srsx"/>
    <property type="match status" value="1"/>
</dbReference>
<dbReference type="InterPro" id="IPR000276">
    <property type="entry name" value="GPCR_Rhodpsn"/>
</dbReference>
<accession>T1FXQ4</accession>
<dbReference type="SUPFAM" id="SSF81321">
    <property type="entry name" value="Family A G protein-coupled receptor-like"/>
    <property type="match status" value="1"/>
</dbReference>
<evidence type="ECO:0000313" key="13">
    <source>
        <dbReference type="Proteomes" id="UP000015101"/>
    </source>
</evidence>
<evidence type="ECO:0000313" key="11">
    <source>
        <dbReference type="EMBL" id="ESO05834.1"/>
    </source>
</evidence>
<dbReference type="GO" id="GO:0007186">
    <property type="term" value="P:G protein-coupled receptor signaling pathway"/>
    <property type="evidence" value="ECO:0000318"/>
    <property type="project" value="GO_Central"/>
</dbReference>
<sequence>MAYNNNNNIKNNYITNYSNSNIIKNPITTLYHQQYFHYNTFNNKSLINNIDSIDFVNVSFSNSSNISGNGAAKINSNEDDVIPFTSSGVVKIIFIFVYSAIFTVGSTGNFLVIFVVLRRRSMHTITNIFIANLALSDILMCLLAVPFTPISIFTDDWKFGRVLCHLVPMTSGVSVHVSTLTSTAIAIDRFFVIVHPFKPKLTVKLCLMLTAAIWMSSVSISMPLGTNQKIFTDTLDNTSYCQEHWSQSTSRQFFTVTSLVLQYIVPCTVITYCYVKVSLCLKARCRLKIGAGRTKNREEMELKRNRRTNKMLIAMVSIFVCCWLPLNVLFVLLDLEIIILSTTNYSLVFLIVHVIAMSSTVYNPFLYGWMNENFQKEFATVLPKCF</sequence>
<dbReference type="PROSITE" id="PS50262">
    <property type="entry name" value="G_PROTEIN_RECEP_F1_2"/>
    <property type="match status" value="1"/>
</dbReference>
<dbReference type="STRING" id="6412.T1FXQ4"/>
<dbReference type="InterPro" id="IPR017452">
    <property type="entry name" value="GPCR_Rhodpsn_7TM"/>
</dbReference>
<comment type="subcellular location">
    <subcellularLocation>
        <location evidence="1">Membrane</location>
        <topology evidence="1">Multi-pass membrane protein</topology>
    </subcellularLocation>
</comment>
<dbReference type="CDD" id="cd15203">
    <property type="entry name" value="7tmA_NPYR-like"/>
    <property type="match status" value="1"/>
</dbReference>
<keyword evidence="5" id="KW-0297">G-protein coupled receptor</keyword>
<evidence type="ECO:0000256" key="7">
    <source>
        <dbReference type="ARBA" id="ARBA00023170"/>
    </source>
</evidence>
<evidence type="ECO:0000256" key="2">
    <source>
        <dbReference type="ARBA" id="ARBA00010663"/>
    </source>
</evidence>
<reference evidence="12" key="3">
    <citation type="submission" date="2015-06" db="UniProtKB">
        <authorList>
            <consortium name="EnsemblMetazoa"/>
        </authorList>
    </citation>
    <scope>IDENTIFICATION</scope>
</reference>
<evidence type="ECO:0000259" key="10">
    <source>
        <dbReference type="PROSITE" id="PS50262"/>
    </source>
</evidence>
<dbReference type="GO" id="GO:0004983">
    <property type="term" value="F:neuropeptide Y receptor activity"/>
    <property type="evidence" value="ECO:0007669"/>
    <property type="project" value="InterPro"/>
</dbReference>
<reference evidence="13" key="1">
    <citation type="submission" date="2012-12" db="EMBL/GenBank/DDBJ databases">
        <authorList>
            <person name="Hellsten U."/>
            <person name="Grimwood J."/>
            <person name="Chapman J.A."/>
            <person name="Shapiro H."/>
            <person name="Aerts A."/>
            <person name="Otillar R.P."/>
            <person name="Terry A.Y."/>
            <person name="Boore J.L."/>
            <person name="Simakov O."/>
            <person name="Marletaz F."/>
            <person name="Cho S.-J."/>
            <person name="Edsinger-Gonzales E."/>
            <person name="Havlak P."/>
            <person name="Kuo D.-H."/>
            <person name="Larsson T."/>
            <person name="Lv J."/>
            <person name="Arendt D."/>
            <person name="Savage R."/>
            <person name="Osoegawa K."/>
            <person name="de Jong P."/>
            <person name="Lindberg D.R."/>
            <person name="Seaver E.C."/>
            <person name="Weisblat D.A."/>
            <person name="Putnam N.H."/>
            <person name="Grigoriev I.V."/>
            <person name="Rokhsar D.S."/>
        </authorList>
    </citation>
    <scope>NUCLEOTIDE SEQUENCE</scope>
</reference>
<keyword evidence="8" id="KW-0807">Transducer</keyword>
<dbReference type="InParanoid" id="T1FXQ4"/>
<dbReference type="Pfam" id="PF00001">
    <property type="entry name" value="7tm_1"/>
    <property type="match status" value="1"/>
</dbReference>
<feature type="transmembrane region" description="Helical" evidence="9">
    <location>
        <begin position="253"/>
        <end position="275"/>
    </location>
</feature>
<keyword evidence="3 9" id="KW-0812">Transmembrane</keyword>